<protein>
    <submittedName>
        <fullName evidence="4">Mammalian cell entry related domain protein</fullName>
    </submittedName>
</protein>
<keyword evidence="2" id="KW-0472">Membrane</keyword>
<evidence type="ECO:0000313" key="4">
    <source>
        <dbReference type="EMBL" id="ADX68144.1"/>
    </source>
</evidence>
<dbReference type="KEGG" id="wvi:Weevi_1443"/>
<dbReference type="InterPro" id="IPR052336">
    <property type="entry name" value="MlaD_Phospholipid_Transporter"/>
</dbReference>
<dbReference type="eggNOG" id="COG1463">
    <property type="taxonomic scope" value="Bacteria"/>
</dbReference>
<evidence type="ECO:0000313" key="5">
    <source>
        <dbReference type="Proteomes" id="UP000008641"/>
    </source>
</evidence>
<dbReference type="PANTHER" id="PTHR33371:SF4">
    <property type="entry name" value="INTERMEMBRANE PHOSPHOLIPID TRANSPORT SYSTEM BINDING PROTEIN MLAD"/>
    <property type="match status" value="1"/>
</dbReference>
<dbReference type="RefSeq" id="WP_013598533.1">
    <property type="nucleotide sequence ID" value="NC_015144.1"/>
</dbReference>
<keyword evidence="2" id="KW-0812">Transmembrane</keyword>
<dbReference type="PANTHER" id="PTHR33371">
    <property type="entry name" value="INTERMEMBRANE PHOSPHOLIPID TRANSPORT SYSTEM BINDING PROTEIN MLAD-RELATED"/>
    <property type="match status" value="1"/>
</dbReference>
<evidence type="ECO:0000256" key="1">
    <source>
        <dbReference type="SAM" id="Coils"/>
    </source>
</evidence>
<dbReference type="OrthoDB" id="9769132at2"/>
<dbReference type="AlphaFoldDB" id="F0NYE7"/>
<dbReference type="EMBL" id="CP002455">
    <property type="protein sequence ID" value="ADX68144.1"/>
    <property type="molecule type" value="Genomic_DNA"/>
</dbReference>
<dbReference type="InterPro" id="IPR003399">
    <property type="entry name" value="Mce/MlaD"/>
</dbReference>
<evidence type="ECO:0000259" key="3">
    <source>
        <dbReference type="Pfam" id="PF02470"/>
    </source>
</evidence>
<reference evidence="4 5" key="1">
    <citation type="journal article" date="2011" name="Stand. Genomic Sci.">
        <title>Complete genome sequence of Weeksella virosa type strain (9751).</title>
        <authorList>
            <person name="Lang E."/>
            <person name="Teshima H."/>
            <person name="Lucas S."/>
            <person name="Lapidus A."/>
            <person name="Hammon N."/>
            <person name="Deshpande S."/>
            <person name="Nolan M."/>
            <person name="Cheng J.F."/>
            <person name="Pitluck S."/>
            <person name="Liolios K."/>
            <person name="Pagani I."/>
            <person name="Mikhailova N."/>
            <person name="Ivanova N."/>
            <person name="Mavromatis K."/>
            <person name="Pati A."/>
            <person name="Tapia R."/>
            <person name="Han C."/>
            <person name="Goodwin L."/>
            <person name="Chen A."/>
            <person name="Palaniappan K."/>
            <person name="Land M."/>
            <person name="Hauser L."/>
            <person name="Chang Y.J."/>
            <person name="Jeffries C.D."/>
            <person name="Brambilla E.M."/>
            <person name="Kopitz M."/>
            <person name="Rohde M."/>
            <person name="Goker M."/>
            <person name="Tindall B.J."/>
            <person name="Detter J.C."/>
            <person name="Woyke T."/>
            <person name="Bristow J."/>
            <person name="Eisen J.A."/>
            <person name="Markowitz V."/>
            <person name="Hugenholtz P."/>
            <person name="Klenk H.P."/>
            <person name="Kyrpides N.C."/>
        </authorList>
    </citation>
    <scope>NUCLEOTIDE SEQUENCE [LARGE SCALE GENOMIC DNA]</scope>
    <source>
        <strain evidence="5">ATCC 43766 / DSM 16922 / JCM 21250 / NBRC 16016 / NCTC 11634 / CL345/78</strain>
    </source>
</reference>
<accession>F0NYE7</accession>
<evidence type="ECO:0000256" key="2">
    <source>
        <dbReference type="SAM" id="Phobius"/>
    </source>
</evidence>
<proteinExistence type="predicted"/>
<name>F0NYE7_WEEVC</name>
<dbReference type="HOGENOM" id="CLU_054524_1_0_10"/>
<keyword evidence="2" id="KW-1133">Transmembrane helix</keyword>
<keyword evidence="1" id="KW-0175">Coiled coil</keyword>
<keyword evidence="5" id="KW-1185">Reference proteome</keyword>
<dbReference type="Pfam" id="PF02470">
    <property type="entry name" value="MlaD"/>
    <property type="match status" value="1"/>
</dbReference>
<sequence length="318" mass="35202">MKISNEVKIGIVSLATVIGFFFLYNFLRGTKVFSTGRTFYAKYENVNGLQVTKPVSINGLTVGKVDKIEIVDGKPLTFIVEFTINKDIKFSKNTIAQIYSPGLMQSSEMQLILDYDGEIAEDGDFLRGGVSGGLLGDIGGQIEPTQQKLDTVLITMNRTLSAIERLLDNDNQNNIKILIENLNRTVGSFNETARSFSSTSAYANELIKDNQKIINSTLNNANSMLASAKISADKFGQTADKLNNLQLEKTLNNFEAASVNLKELMTRIERGDGTLGSLLNDRTMYNNLNEATKNLNDLIIDLKQNPNRYVNISVFGKK</sequence>
<organism evidence="4 5">
    <name type="scientific">Weeksella virosa (strain ATCC 43766 / DSM 16922 / JCM 21250 / CCUG 30538 / CDC 9751 / IAM 14551 / NBRC 16016 / NCTC 11634 / CL345/78)</name>
    <dbReference type="NCBI Taxonomy" id="865938"/>
    <lineage>
        <taxon>Bacteria</taxon>
        <taxon>Pseudomonadati</taxon>
        <taxon>Bacteroidota</taxon>
        <taxon>Flavobacteriia</taxon>
        <taxon>Flavobacteriales</taxon>
        <taxon>Weeksellaceae</taxon>
        <taxon>Weeksella</taxon>
    </lineage>
</organism>
<feature type="coiled-coil region" evidence="1">
    <location>
        <begin position="244"/>
        <end position="305"/>
    </location>
</feature>
<feature type="domain" description="Mce/MlaD" evidence="3">
    <location>
        <begin position="36"/>
        <end position="111"/>
    </location>
</feature>
<dbReference type="Proteomes" id="UP000008641">
    <property type="component" value="Chromosome"/>
</dbReference>
<gene>
    <name evidence="4" type="ordered locus">Weevi_1443</name>
</gene>
<feature type="transmembrane region" description="Helical" evidence="2">
    <location>
        <begin position="7"/>
        <end position="27"/>
    </location>
</feature>
<reference evidence="5" key="2">
    <citation type="journal article" date="2011" name="Stand. Genomic Sci.">
        <title>Complete genome sequence of Weeksella virosa type strain (9751T).</title>
        <authorList>
            <person name="Lang E."/>
            <person name="Teshima H."/>
            <person name="Lucas S."/>
            <person name="Lapidus A."/>
            <person name="Hammon N."/>
            <person name="Deshpande S."/>
            <person name="Nolan M."/>
            <person name="Cheng J."/>
            <person name="Pitluck S."/>
            <person name="Liolios K."/>
            <person name="Pagani I."/>
            <person name="Mikhailova N."/>
            <person name="Ivanova N."/>
            <person name="Mavromatis K."/>
            <person name="Pati A."/>
            <person name="Tapia R."/>
            <person name="Han C."/>
            <person name="Goodwin L."/>
            <person name="Chen A."/>
            <person name="Palaniappan K."/>
            <person name="Land M."/>
            <person name="Hauser L."/>
            <person name="Chang Y."/>
            <person name="Jeffries C."/>
            <person name="Brambilla E."/>
            <person name="Kopitz M."/>
            <person name="Rohde M."/>
            <person name="Goker M."/>
            <person name="Tindall B."/>
            <person name="Detter J."/>
            <person name="Woyke T."/>
            <person name="Bristow J."/>
            <person name="Eisen J."/>
            <person name="Markowitz V."/>
            <person name="Hugenholtz P."/>
            <person name="Klenk H."/>
            <person name="Kyrpides N."/>
        </authorList>
    </citation>
    <scope>NUCLEOTIDE SEQUENCE [LARGE SCALE GENOMIC DNA]</scope>
    <source>
        <strain evidence="5">ATCC 43766 / DSM 16922 / JCM 21250 / NBRC 16016 / NCTC 11634 / CL345/78</strain>
    </source>
</reference>
<dbReference type="STRING" id="865938.Weevi_1443"/>